<dbReference type="InterPro" id="IPR039556">
    <property type="entry name" value="ICL/PEPM"/>
</dbReference>
<keyword evidence="1" id="KW-0479">Metal-binding</keyword>
<dbReference type="EMBL" id="CP044222">
    <property type="protein sequence ID" value="QEW08543.1"/>
    <property type="molecule type" value="Genomic_DNA"/>
</dbReference>
<dbReference type="Gene3D" id="6.10.250.2750">
    <property type="match status" value="1"/>
</dbReference>
<dbReference type="GO" id="GO:0046872">
    <property type="term" value="F:metal ion binding"/>
    <property type="evidence" value="ECO:0007669"/>
    <property type="project" value="UniProtKB-KW"/>
</dbReference>
<dbReference type="CDD" id="cd00377">
    <property type="entry name" value="ICL_PEPM"/>
    <property type="match status" value="1"/>
</dbReference>
<dbReference type="InterPro" id="IPR040442">
    <property type="entry name" value="Pyrv_kinase-like_dom_sf"/>
</dbReference>
<protein>
    <submittedName>
        <fullName evidence="2">Isocitrate lyase/phosphoenolpyruvate mutase family protein</fullName>
    </submittedName>
</protein>
<reference evidence="2 3" key="1">
    <citation type="submission" date="2019-09" db="EMBL/GenBank/DDBJ databases">
        <title>Nitrincola iocasae sp. nov., a bacterium isolated from the sediment collected at a cold seep field in South China Sea.</title>
        <authorList>
            <person name="Zhang H."/>
            <person name="Wang H."/>
            <person name="Li C."/>
        </authorList>
    </citation>
    <scope>NUCLEOTIDE SEQUENCE [LARGE SCALE GENOMIC DNA]</scope>
    <source>
        <strain evidence="2 3">KXZD1103</strain>
    </source>
</reference>
<evidence type="ECO:0000256" key="1">
    <source>
        <dbReference type="ARBA" id="ARBA00022723"/>
    </source>
</evidence>
<keyword evidence="2" id="KW-0456">Lyase</keyword>
<dbReference type="Gene3D" id="3.20.20.60">
    <property type="entry name" value="Phosphoenolpyruvate-binding domains"/>
    <property type="match status" value="1"/>
</dbReference>
<dbReference type="AlphaFoldDB" id="A0A5J6LJG8"/>
<evidence type="ECO:0000313" key="3">
    <source>
        <dbReference type="Proteomes" id="UP000325606"/>
    </source>
</evidence>
<dbReference type="Proteomes" id="UP000325606">
    <property type="component" value="Chromosome"/>
</dbReference>
<sequence length="278" mass="29775">MHLNKAKTFRDLHAQSKVFLMPNAWDGGSARMLAAAGFSAIATTSAGIAYSLGLPDYEGAVTRTDMLNRVREIAEAVNVPVSADLEAGYGAEPEQVAETIELAIISGAIGGNIEDFTGDLTTPLFDLPLAIERIHMARKVADKSDIPFTLTARTDCYLTGVKNPFSEAVHRANSYREAGADCLFVPGVSDPKVIAELVKEIDAPLNVVMGLKGQPLTVSQLEDLGVRRISIGGSLARATYGLMRRAAQEMVVDGTFNYSNDQVPDAELSAFFAGHRNT</sequence>
<keyword evidence="2" id="KW-0670">Pyruvate</keyword>
<evidence type="ECO:0000313" key="2">
    <source>
        <dbReference type="EMBL" id="QEW08543.1"/>
    </source>
</evidence>
<dbReference type="GO" id="GO:0016829">
    <property type="term" value="F:lyase activity"/>
    <property type="evidence" value="ECO:0007669"/>
    <property type="project" value="UniProtKB-KW"/>
</dbReference>
<organism evidence="2 3">
    <name type="scientific">Nitrincola iocasae</name>
    <dbReference type="NCBI Taxonomy" id="2614693"/>
    <lineage>
        <taxon>Bacteria</taxon>
        <taxon>Pseudomonadati</taxon>
        <taxon>Pseudomonadota</taxon>
        <taxon>Gammaproteobacteria</taxon>
        <taxon>Oceanospirillales</taxon>
        <taxon>Oceanospirillaceae</taxon>
        <taxon>Nitrincola</taxon>
    </lineage>
</organism>
<keyword evidence="3" id="KW-1185">Reference proteome</keyword>
<dbReference type="KEGG" id="nik:F5I99_09105"/>
<dbReference type="Pfam" id="PF13714">
    <property type="entry name" value="PEP_mutase"/>
    <property type="match status" value="1"/>
</dbReference>
<gene>
    <name evidence="2" type="ORF">F5I99_09105</name>
</gene>
<dbReference type="InterPro" id="IPR015813">
    <property type="entry name" value="Pyrv/PenolPyrv_kinase-like_dom"/>
</dbReference>
<name>A0A5J6LJG8_9GAMM</name>
<accession>A0A5J6LJG8</accession>
<proteinExistence type="predicted"/>
<dbReference type="PANTHER" id="PTHR42905:SF16">
    <property type="entry name" value="CARBOXYPHOSPHONOENOLPYRUVATE PHOSPHONOMUTASE-LIKE PROTEIN (AFU_ORTHOLOGUE AFUA_5G07230)"/>
    <property type="match status" value="1"/>
</dbReference>
<dbReference type="SUPFAM" id="SSF51621">
    <property type="entry name" value="Phosphoenolpyruvate/pyruvate domain"/>
    <property type="match status" value="1"/>
</dbReference>
<dbReference type="PANTHER" id="PTHR42905">
    <property type="entry name" value="PHOSPHOENOLPYRUVATE CARBOXYLASE"/>
    <property type="match status" value="1"/>
</dbReference>